<dbReference type="AlphaFoldDB" id="A0A455SZ50"/>
<organism evidence="1">
    <name type="scientific">Thermogemmatispora argillosa</name>
    <dbReference type="NCBI Taxonomy" id="2045280"/>
    <lineage>
        <taxon>Bacteria</taxon>
        <taxon>Bacillati</taxon>
        <taxon>Chloroflexota</taxon>
        <taxon>Ktedonobacteria</taxon>
        <taxon>Thermogemmatisporales</taxon>
        <taxon>Thermogemmatisporaceae</taxon>
        <taxon>Thermogemmatispora</taxon>
    </lineage>
</organism>
<dbReference type="EMBL" id="AP019377">
    <property type="protein sequence ID" value="BBH92950.1"/>
    <property type="molecule type" value="Genomic_DNA"/>
</dbReference>
<evidence type="ECO:0000313" key="1">
    <source>
        <dbReference type="EMBL" id="BBH92950.1"/>
    </source>
</evidence>
<protein>
    <submittedName>
        <fullName evidence="1">Uncharacterized protein</fullName>
    </submittedName>
</protein>
<name>A0A455SZ50_9CHLR</name>
<gene>
    <name evidence="1" type="ORF">KTA_11490</name>
</gene>
<sequence length="66" mass="7558">MNAGENNTGAYVSPSVCLAKRDQCSSTIIWWIVDLWDRAAARGDNRAGGRDLVRYSRWWRCRKLAL</sequence>
<proteinExistence type="predicted"/>
<accession>A0A455SZ50</accession>
<reference evidence="1" key="1">
    <citation type="submission" date="2018-12" db="EMBL/GenBank/DDBJ databases">
        <title>Novel natural products biosynthetic potential of the class Ktedonobacteria.</title>
        <authorList>
            <person name="Zheng Y."/>
            <person name="Saitou A."/>
            <person name="Wang C.M."/>
            <person name="Toyoda A."/>
            <person name="Minakuchi Y."/>
            <person name="Sekiguchi Y."/>
            <person name="Ueda K."/>
            <person name="Takano H."/>
            <person name="Sakai Y."/>
            <person name="Yokota A."/>
            <person name="Yabe S."/>
        </authorList>
    </citation>
    <scope>NUCLEOTIDE SEQUENCE</scope>
    <source>
        <strain evidence="1">A3-2</strain>
    </source>
</reference>